<organism evidence="1 2">
    <name type="scientific">Trichonephila clavipes</name>
    <name type="common">Golden silk orbweaver</name>
    <name type="synonym">Nephila clavipes</name>
    <dbReference type="NCBI Taxonomy" id="2585209"/>
    <lineage>
        <taxon>Eukaryota</taxon>
        <taxon>Metazoa</taxon>
        <taxon>Ecdysozoa</taxon>
        <taxon>Arthropoda</taxon>
        <taxon>Chelicerata</taxon>
        <taxon>Arachnida</taxon>
        <taxon>Araneae</taxon>
        <taxon>Araneomorphae</taxon>
        <taxon>Entelegynae</taxon>
        <taxon>Araneoidea</taxon>
        <taxon>Nephilidae</taxon>
        <taxon>Trichonephila</taxon>
    </lineage>
</organism>
<accession>A0A8X6RYF0</accession>
<keyword evidence="2" id="KW-1185">Reference proteome</keyword>
<reference evidence="1" key="1">
    <citation type="submission" date="2020-08" db="EMBL/GenBank/DDBJ databases">
        <title>Multicomponent nature underlies the extraordinary mechanical properties of spider dragline silk.</title>
        <authorList>
            <person name="Kono N."/>
            <person name="Nakamura H."/>
            <person name="Mori M."/>
            <person name="Yoshida Y."/>
            <person name="Ohtoshi R."/>
            <person name="Malay A.D."/>
            <person name="Moran D.A.P."/>
            <person name="Tomita M."/>
            <person name="Numata K."/>
            <person name="Arakawa K."/>
        </authorList>
    </citation>
    <scope>NUCLEOTIDE SEQUENCE</scope>
</reference>
<gene>
    <name evidence="1" type="ORF">TNCV_557171</name>
</gene>
<protein>
    <submittedName>
        <fullName evidence="1">Uncharacterized protein</fullName>
    </submittedName>
</protein>
<proteinExistence type="predicted"/>
<evidence type="ECO:0000313" key="1">
    <source>
        <dbReference type="EMBL" id="GFX97227.1"/>
    </source>
</evidence>
<sequence length="88" mass="10030">METLEVGLWPHLVVTTRCQDPFLGERPARGHIDSHHRPIKKLSLSSQPGQNFFQHRQEDYLKPRLPDPLVLANSLHATPQTQMPCPTS</sequence>
<name>A0A8X6RYF0_TRICX</name>
<evidence type="ECO:0000313" key="2">
    <source>
        <dbReference type="Proteomes" id="UP000887159"/>
    </source>
</evidence>
<comment type="caution">
    <text evidence="1">The sequence shown here is derived from an EMBL/GenBank/DDBJ whole genome shotgun (WGS) entry which is preliminary data.</text>
</comment>
<dbReference type="AlphaFoldDB" id="A0A8X6RYF0"/>
<dbReference type="EMBL" id="BMAU01021196">
    <property type="protein sequence ID" value="GFX97227.1"/>
    <property type="molecule type" value="Genomic_DNA"/>
</dbReference>
<dbReference type="Proteomes" id="UP000887159">
    <property type="component" value="Unassembled WGS sequence"/>
</dbReference>